<dbReference type="InterPro" id="IPR003661">
    <property type="entry name" value="HisK_dim/P_dom"/>
</dbReference>
<name>A0AAF0WTU0_DAUCS</name>
<dbReference type="PANTHER" id="PTHR24423">
    <property type="entry name" value="TWO-COMPONENT SENSOR HISTIDINE KINASE"/>
    <property type="match status" value="1"/>
</dbReference>
<keyword evidence="1" id="KW-0808">Transferase</keyword>
<dbReference type="Gene3D" id="3.30.565.10">
    <property type="entry name" value="Histidine kinase-like ATPase, C-terminal domain"/>
    <property type="match status" value="1"/>
</dbReference>
<accession>A0AAF0WTU0</accession>
<feature type="transmembrane region" description="Helical" evidence="6">
    <location>
        <begin position="28"/>
        <end position="49"/>
    </location>
</feature>
<dbReference type="Pfam" id="PF00512">
    <property type="entry name" value="HisKA"/>
    <property type="match status" value="1"/>
</dbReference>
<dbReference type="EMBL" id="CP093345">
    <property type="protein sequence ID" value="WOG94721.1"/>
    <property type="molecule type" value="Genomic_DNA"/>
</dbReference>
<evidence type="ECO:0000313" key="9">
    <source>
        <dbReference type="Proteomes" id="UP000077755"/>
    </source>
</evidence>
<dbReference type="Proteomes" id="UP000077755">
    <property type="component" value="Chromosome 3"/>
</dbReference>
<evidence type="ECO:0000256" key="2">
    <source>
        <dbReference type="ARBA" id="ARBA00022723"/>
    </source>
</evidence>
<evidence type="ECO:0000259" key="7">
    <source>
        <dbReference type="SMART" id="SM00388"/>
    </source>
</evidence>
<dbReference type="SUPFAM" id="SSF55781">
    <property type="entry name" value="GAF domain-like"/>
    <property type="match status" value="1"/>
</dbReference>
<proteinExistence type="predicted"/>
<dbReference type="InterPro" id="IPR036890">
    <property type="entry name" value="HATPase_C_sf"/>
</dbReference>
<keyword evidence="9" id="KW-1185">Reference proteome</keyword>
<keyword evidence="6" id="KW-1133">Transmembrane helix</keyword>
<dbReference type="InterPro" id="IPR058544">
    <property type="entry name" value="ETR1_N"/>
</dbReference>
<dbReference type="SMART" id="SM00388">
    <property type="entry name" value="HisKA"/>
    <property type="match status" value="1"/>
</dbReference>
<feature type="domain" description="Signal transduction histidine kinase dimerisation/phosphoacceptor" evidence="7">
    <location>
        <begin position="280"/>
        <end position="344"/>
    </location>
</feature>
<reference evidence="8" key="1">
    <citation type="journal article" date="2016" name="Nat. Genet.">
        <title>A high-quality carrot genome assembly provides new insights into carotenoid accumulation and asterid genome evolution.</title>
        <authorList>
            <person name="Iorizzo M."/>
            <person name="Ellison S."/>
            <person name="Senalik D."/>
            <person name="Zeng P."/>
            <person name="Satapoomin P."/>
            <person name="Huang J."/>
            <person name="Bowman M."/>
            <person name="Iovene M."/>
            <person name="Sanseverino W."/>
            <person name="Cavagnaro P."/>
            <person name="Yildiz M."/>
            <person name="Macko-Podgorni A."/>
            <person name="Moranska E."/>
            <person name="Grzebelus E."/>
            <person name="Grzebelus D."/>
            <person name="Ashrafi H."/>
            <person name="Zheng Z."/>
            <person name="Cheng S."/>
            <person name="Spooner D."/>
            <person name="Van Deynze A."/>
            <person name="Simon P."/>
        </authorList>
    </citation>
    <scope>NUCLEOTIDE SEQUENCE</scope>
    <source>
        <tissue evidence="8">Leaf</tissue>
    </source>
</reference>
<organism evidence="8 9">
    <name type="scientific">Daucus carota subsp. sativus</name>
    <name type="common">Carrot</name>
    <dbReference type="NCBI Taxonomy" id="79200"/>
    <lineage>
        <taxon>Eukaryota</taxon>
        <taxon>Viridiplantae</taxon>
        <taxon>Streptophyta</taxon>
        <taxon>Embryophyta</taxon>
        <taxon>Tracheophyta</taxon>
        <taxon>Spermatophyta</taxon>
        <taxon>Magnoliopsida</taxon>
        <taxon>eudicotyledons</taxon>
        <taxon>Gunneridae</taxon>
        <taxon>Pentapetalae</taxon>
        <taxon>asterids</taxon>
        <taxon>campanulids</taxon>
        <taxon>Apiales</taxon>
        <taxon>Apiaceae</taxon>
        <taxon>Apioideae</taxon>
        <taxon>Scandiceae</taxon>
        <taxon>Daucinae</taxon>
        <taxon>Daucus</taxon>
        <taxon>Daucus sect. Daucus</taxon>
    </lineage>
</organism>
<evidence type="ECO:0000256" key="5">
    <source>
        <dbReference type="ARBA" id="ARBA00022840"/>
    </source>
</evidence>
<dbReference type="Pfam" id="PF25487">
    <property type="entry name" value="ETR1_N"/>
    <property type="match status" value="1"/>
</dbReference>
<dbReference type="Gene3D" id="1.10.287.130">
    <property type="match status" value="1"/>
</dbReference>
<keyword evidence="2" id="KW-0479">Metal-binding</keyword>
<protein>
    <recommendedName>
        <fullName evidence="7">Signal transduction histidine kinase dimerisation/phosphoacceptor domain-containing protein</fullName>
    </recommendedName>
</protein>
<evidence type="ECO:0000313" key="8">
    <source>
        <dbReference type="EMBL" id="WOG94721.1"/>
    </source>
</evidence>
<dbReference type="Pfam" id="PF01590">
    <property type="entry name" value="GAF"/>
    <property type="match status" value="1"/>
</dbReference>
<sequence length="533" mass="60263">MIAFAYFFITLELLYFANRSKISSYTRVLLLFGAFILLCGANHFLNLWTGSNQSINVAKLMAVTKLSTAILSSVTALVLIHIIPDLLSLKRHEMIFKHKGEGLDTEKCLIIREEEYARHVGMLTRKIRSTLDKNTILETTLTELGWILDLAGCPIHVPVVSEVFNSAEAMRIPHTSPLARIRCDVRNDYPPEVAAVRVPLLKHLKYELYDGPELDARCYAIMVLILPLDGLRRWHRHELERVKVAADQAAVALSHAEILEDFMRTSNQLMEQNLALESARQEAEIEIQHEMMTPVHAVIILSALLLETELTPDQRLLMETIQKNCSLLLVLIDGVLDLSRLNDGSLELDTNIFSVHDMLVINLIKPITSAKKLSLNLNLDSNSPFNAIGDRKCLLHVILHIIGNAIKFTKEGQVSLEALVATPEYLELCRISEFYTLQNLLHLVCANFLESQRASPHDRGHLGMGLAICKRSEGLGKGTTLVEQKRRKKREIEAKNQNTRLLKGKVYWDFYFLAVILTAVSQIYVIHHGIFTK</sequence>
<evidence type="ECO:0000256" key="3">
    <source>
        <dbReference type="ARBA" id="ARBA00022741"/>
    </source>
</evidence>
<dbReference type="PANTHER" id="PTHR24423:SF625">
    <property type="entry name" value="ETHYLENE RESPONSE SENSOR 1"/>
    <property type="match status" value="1"/>
</dbReference>
<evidence type="ECO:0000256" key="1">
    <source>
        <dbReference type="ARBA" id="ARBA00022679"/>
    </source>
</evidence>
<feature type="transmembrane region" description="Helical" evidence="6">
    <location>
        <begin position="510"/>
        <end position="531"/>
    </location>
</feature>
<dbReference type="GO" id="GO:0010105">
    <property type="term" value="P:negative regulation of ethylene-activated signaling pathway"/>
    <property type="evidence" value="ECO:0007669"/>
    <property type="project" value="UniProtKB-ARBA"/>
</dbReference>
<dbReference type="GO" id="GO:0051740">
    <property type="term" value="F:ethylene binding"/>
    <property type="evidence" value="ECO:0007669"/>
    <property type="project" value="TreeGrafter"/>
</dbReference>
<dbReference type="InterPro" id="IPR036097">
    <property type="entry name" value="HisK_dim/P_sf"/>
</dbReference>
<keyword evidence="5" id="KW-0067">ATP-binding</keyword>
<dbReference type="GO" id="GO:0038199">
    <property type="term" value="F:ethylene receptor activity"/>
    <property type="evidence" value="ECO:0007669"/>
    <property type="project" value="TreeGrafter"/>
</dbReference>
<dbReference type="AlphaFoldDB" id="A0AAF0WTU0"/>
<keyword evidence="6" id="KW-0812">Transmembrane</keyword>
<dbReference type="SUPFAM" id="SSF55874">
    <property type="entry name" value="ATPase domain of HSP90 chaperone/DNA topoisomerase II/histidine kinase"/>
    <property type="match status" value="1"/>
</dbReference>
<feature type="transmembrane region" description="Helical" evidence="6">
    <location>
        <begin position="69"/>
        <end position="89"/>
    </location>
</feature>
<keyword evidence="4" id="KW-0418">Kinase</keyword>
<dbReference type="InterPro" id="IPR003018">
    <property type="entry name" value="GAF"/>
</dbReference>
<gene>
    <name evidence="8" type="ORF">DCAR_0314018</name>
</gene>
<dbReference type="GO" id="GO:0005524">
    <property type="term" value="F:ATP binding"/>
    <property type="evidence" value="ECO:0007669"/>
    <property type="project" value="UniProtKB-KW"/>
</dbReference>
<keyword evidence="6" id="KW-0472">Membrane</keyword>
<evidence type="ECO:0000256" key="4">
    <source>
        <dbReference type="ARBA" id="ARBA00022777"/>
    </source>
</evidence>
<dbReference type="GO" id="GO:0000155">
    <property type="term" value="F:phosphorelay sensor kinase activity"/>
    <property type="evidence" value="ECO:0007669"/>
    <property type="project" value="InterPro"/>
</dbReference>
<dbReference type="GO" id="GO:0046872">
    <property type="term" value="F:metal ion binding"/>
    <property type="evidence" value="ECO:0007669"/>
    <property type="project" value="UniProtKB-KW"/>
</dbReference>
<dbReference type="GO" id="GO:0005783">
    <property type="term" value="C:endoplasmic reticulum"/>
    <property type="evidence" value="ECO:0007669"/>
    <property type="project" value="TreeGrafter"/>
</dbReference>
<reference evidence="8" key="2">
    <citation type="submission" date="2022-03" db="EMBL/GenBank/DDBJ databases">
        <title>Draft title - Genomic analysis of global carrot germplasm unveils the trajectory of domestication and the origin of high carotenoid orange carrot.</title>
        <authorList>
            <person name="Iorizzo M."/>
            <person name="Ellison S."/>
            <person name="Senalik D."/>
            <person name="Macko-Podgorni A."/>
            <person name="Grzebelus D."/>
            <person name="Bostan H."/>
            <person name="Rolling W."/>
            <person name="Curaba J."/>
            <person name="Simon P."/>
        </authorList>
    </citation>
    <scope>NUCLEOTIDE SEQUENCE</scope>
    <source>
        <tissue evidence="8">Leaf</tissue>
    </source>
</reference>
<dbReference type="SUPFAM" id="SSF47384">
    <property type="entry name" value="Homodimeric domain of signal transducing histidine kinase"/>
    <property type="match status" value="1"/>
</dbReference>
<keyword evidence="3" id="KW-0547">Nucleotide-binding</keyword>
<evidence type="ECO:0000256" key="6">
    <source>
        <dbReference type="SAM" id="Phobius"/>
    </source>
</evidence>
<dbReference type="CDD" id="cd00082">
    <property type="entry name" value="HisKA"/>
    <property type="match status" value="1"/>
</dbReference>